<sequence length="122" mass="13632">MPLIPGHRSGSKLQTPTSMYLLSLYAIECLSNHGHSTRCSHLMRAQKLTFPDNYFDLSFTNFVVTDLDDQKIVGQHLYRTLKPGGQAIVCTFAFCPHGDARRAAHLATRRPNAKLGLAYDPE</sequence>
<evidence type="ECO:0000313" key="2">
    <source>
        <dbReference type="EMBL" id="PMD59064.1"/>
    </source>
</evidence>
<dbReference type="InterPro" id="IPR013216">
    <property type="entry name" value="Methyltransf_11"/>
</dbReference>
<dbReference type="AlphaFoldDB" id="A0A2J6T7T0"/>
<dbReference type="OrthoDB" id="2013972at2759"/>
<dbReference type="GeneID" id="36596716"/>
<gene>
    <name evidence="2" type="ORF">K444DRAFT_724876</name>
</gene>
<dbReference type="STRING" id="1095630.A0A2J6T7T0"/>
<evidence type="ECO:0000259" key="1">
    <source>
        <dbReference type="Pfam" id="PF08241"/>
    </source>
</evidence>
<dbReference type="GO" id="GO:0008757">
    <property type="term" value="F:S-adenosylmethionine-dependent methyltransferase activity"/>
    <property type="evidence" value="ECO:0007669"/>
    <property type="project" value="InterPro"/>
</dbReference>
<dbReference type="InterPro" id="IPR029063">
    <property type="entry name" value="SAM-dependent_MTases_sf"/>
</dbReference>
<keyword evidence="3" id="KW-1185">Reference proteome</keyword>
<dbReference type="SUPFAM" id="SSF53335">
    <property type="entry name" value="S-adenosyl-L-methionine-dependent methyltransferases"/>
    <property type="match status" value="1"/>
</dbReference>
<protein>
    <recommendedName>
        <fullName evidence="1">Methyltransferase type 11 domain-containing protein</fullName>
    </recommendedName>
</protein>
<reference evidence="2 3" key="1">
    <citation type="submission" date="2016-04" db="EMBL/GenBank/DDBJ databases">
        <title>A degradative enzymes factory behind the ericoid mycorrhizal symbiosis.</title>
        <authorList>
            <consortium name="DOE Joint Genome Institute"/>
            <person name="Martino E."/>
            <person name="Morin E."/>
            <person name="Grelet G."/>
            <person name="Kuo A."/>
            <person name="Kohler A."/>
            <person name="Daghino S."/>
            <person name="Barry K."/>
            <person name="Choi C."/>
            <person name="Cichocki N."/>
            <person name="Clum A."/>
            <person name="Copeland A."/>
            <person name="Hainaut M."/>
            <person name="Haridas S."/>
            <person name="Labutti K."/>
            <person name="Lindquist E."/>
            <person name="Lipzen A."/>
            <person name="Khouja H.-R."/>
            <person name="Murat C."/>
            <person name="Ohm R."/>
            <person name="Olson A."/>
            <person name="Spatafora J."/>
            <person name="Veneault-Fourrey C."/>
            <person name="Henrissat B."/>
            <person name="Grigoriev I."/>
            <person name="Martin F."/>
            <person name="Perotto S."/>
        </authorList>
    </citation>
    <scope>NUCLEOTIDE SEQUENCE [LARGE SCALE GENOMIC DNA]</scope>
    <source>
        <strain evidence="2 3">E</strain>
    </source>
</reference>
<dbReference type="Gene3D" id="3.40.50.150">
    <property type="entry name" value="Vaccinia Virus protein VP39"/>
    <property type="match status" value="1"/>
</dbReference>
<feature type="domain" description="Methyltransferase type 11" evidence="1">
    <location>
        <begin position="41"/>
        <end position="88"/>
    </location>
</feature>
<proteinExistence type="predicted"/>
<dbReference type="EMBL" id="KZ613817">
    <property type="protein sequence ID" value="PMD59064.1"/>
    <property type="molecule type" value="Genomic_DNA"/>
</dbReference>
<dbReference type="Pfam" id="PF08241">
    <property type="entry name" value="Methyltransf_11"/>
    <property type="match status" value="1"/>
</dbReference>
<evidence type="ECO:0000313" key="3">
    <source>
        <dbReference type="Proteomes" id="UP000235371"/>
    </source>
</evidence>
<dbReference type="InParanoid" id="A0A2J6T7T0"/>
<dbReference type="Proteomes" id="UP000235371">
    <property type="component" value="Unassembled WGS sequence"/>
</dbReference>
<dbReference type="RefSeq" id="XP_024735968.1">
    <property type="nucleotide sequence ID" value="XM_024888640.1"/>
</dbReference>
<name>A0A2J6T7T0_9HELO</name>
<organism evidence="2 3">
    <name type="scientific">Hyaloscypha bicolor E</name>
    <dbReference type="NCBI Taxonomy" id="1095630"/>
    <lineage>
        <taxon>Eukaryota</taxon>
        <taxon>Fungi</taxon>
        <taxon>Dikarya</taxon>
        <taxon>Ascomycota</taxon>
        <taxon>Pezizomycotina</taxon>
        <taxon>Leotiomycetes</taxon>
        <taxon>Helotiales</taxon>
        <taxon>Hyaloscyphaceae</taxon>
        <taxon>Hyaloscypha</taxon>
        <taxon>Hyaloscypha bicolor</taxon>
    </lineage>
</organism>
<accession>A0A2J6T7T0</accession>